<dbReference type="Pfam" id="PF00456">
    <property type="entry name" value="Transketolase_N"/>
    <property type="match status" value="1"/>
</dbReference>
<evidence type="ECO:0000313" key="7">
    <source>
        <dbReference type="Proteomes" id="UP000470246"/>
    </source>
</evidence>
<proteinExistence type="inferred from homology"/>
<evidence type="ECO:0000256" key="1">
    <source>
        <dbReference type="ARBA" id="ARBA00001964"/>
    </source>
</evidence>
<feature type="compositionally biased region" description="Low complexity" evidence="4">
    <location>
        <begin position="1"/>
        <end position="14"/>
    </location>
</feature>
<feature type="domain" description="Transketolase N-terminal" evidence="5">
    <location>
        <begin position="38"/>
        <end position="277"/>
    </location>
</feature>
<reference evidence="6 7" key="1">
    <citation type="submission" date="2020-02" db="EMBL/GenBank/DDBJ databases">
        <title>Geodermatophilus sabuli CPCC 205279 I12A-02694.</title>
        <authorList>
            <person name="Jiang Z."/>
        </authorList>
    </citation>
    <scope>NUCLEOTIDE SEQUENCE [LARGE SCALE GENOMIC DNA]</scope>
    <source>
        <strain evidence="6 7">I12A-02694</strain>
    </source>
</reference>
<evidence type="ECO:0000256" key="3">
    <source>
        <dbReference type="ARBA" id="ARBA00023052"/>
    </source>
</evidence>
<evidence type="ECO:0000313" key="6">
    <source>
        <dbReference type="EMBL" id="NEK57121.1"/>
    </source>
</evidence>
<dbReference type="SUPFAM" id="SSF52518">
    <property type="entry name" value="Thiamin diphosphate-binding fold (THDP-binding)"/>
    <property type="match status" value="1"/>
</dbReference>
<dbReference type="PANTHER" id="PTHR47514">
    <property type="entry name" value="TRANSKETOLASE N-TERMINAL SECTION-RELATED"/>
    <property type="match status" value="1"/>
</dbReference>
<dbReference type="GO" id="GO:0000287">
    <property type="term" value="F:magnesium ion binding"/>
    <property type="evidence" value="ECO:0007669"/>
    <property type="project" value="UniProtKB-ARBA"/>
</dbReference>
<comment type="similarity">
    <text evidence="2">Belongs to the transketolase family.</text>
</comment>
<keyword evidence="3" id="KW-0786">Thiamine pyrophosphate</keyword>
<dbReference type="AlphaFoldDB" id="A0A7K3VWV3"/>
<protein>
    <submittedName>
        <fullName evidence="6">Transketolase</fullName>
    </submittedName>
</protein>
<evidence type="ECO:0000256" key="4">
    <source>
        <dbReference type="SAM" id="MobiDB-lite"/>
    </source>
</evidence>
<comment type="caution">
    <text evidence="6">The sequence shown here is derived from an EMBL/GenBank/DDBJ whole genome shotgun (WGS) entry which is preliminary data.</text>
</comment>
<dbReference type="RefSeq" id="WP_163480305.1">
    <property type="nucleotide sequence ID" value="NZ_JAAGWF010000005.1"/>
</dbReference>
<evidence type="ECO:0000256" key="2">
    <source>
        <dbReference type="ARBA" id="ARBA00007131"/>
    </source>
</evidence>
<organism evidence="6 7">
    <name type="scientific">Geodermatophilus sabuli</name>
    <dbReference type="NCBI Taxonomy" id="1564158"/>
    <lineage>
        <taxon>Bacteria</taxon>
        <taxon>Bacillati</taxon>
        <taxon>Actinomycetota</taxon>
        <taxon>Actinomycetes</taxon>
        <taxon>Geodermatophilales</taxon>
        <taxon>Geodermatophilaceae</taxon>
        <taxon>Geodermatophilus</taxon>
    </lineage>
</organism>
<dbReference type="InterPro" id="IPR005474">
    <property type="entry name" value="Transketolase_N"/>
</dbReference>
<comment type="cofactor">
    <cofactor evidence="1">
        <name>thiamine diphosphate</name>
        <dbReference type="ChEBI" id="CHEBI:58937"/>
    </cofactor>
</comment>
<gene>
    <name evidence="6" type="ORF">GCU56_04440</name>
</gene>
<name>A0A7K3VWV3_9ACTN</name>
<dbReference type="InterPro" id="IPR029061">
    <property type="entry name" value="THDP-binding"/>
</dbReference>
<dbReference type="EMBL" id="JAAGWF010000005">
    <property type="protein sequence ID" value="NEK57121.1"/>
    <property type="molecule type" value="Genomic_DNA"/>
</dbReference>
<dbReference type="PANTHER" id="PTHR47514:SF1">
    <property type="entry name" value="TRANSKETOLASE N-TERMINAL SECTION-RELATED"/>
    <property type="match status" value="1"/>
</dbReference>
<evidence type="ECO:0000259" key="5">
    <source>
        <dbReference type="Pfam" id="PF00456"/>
    </source>
</evidence>
<sequence>MRVDTAPPATTPAPSDGDDGGPTLDRGRSITPVELARRADWIRLQTIELIDRAGLGHYSSTFSSAEVFATLYYRTLRLRPSDPAWPDRDRFLLGKGHAATGLWPVLADLGFFPTEWLDTFGTAGTALNDHPDMLRAPGIDFSSGSLGQNLSVGTGIALAGRLQERDYRTFVLTGDGELQEGQVWEAVMAASHYRLGNLVAVVDANGFSGSGPTSDAMGIEPLAARFESFGWAVREIDGHDPEALLSAFDTLPDPSAEQPVCVIARTRKGKGVRMMEEAPQAWHLGHLGPDLRRQVVEEISGRMP</sequence>
<feature type="region of interest" description="Disordered" evidence="4">
    <location>
        <begin position="1"/>
        <end position="29"/>
    </location>
</feature>
<keyword evidence="7" id="KW-1185">Reference proteome</keyword>
<dbReference type="Gene3D" id="3.40.50.970">
    <property type="match status" value="1"/>
</dbReference>
<dbReference type="Proteomes" id="UP000470246">
    <property type="component" value="Unassembled WGS sequence"/>
</dbReference>
<accession>A0A7K3VWV3</accession>
<dbReference type="CDD" id="cd02012">
    <property type="entry name" value="TPP_TK"/>
    <property type="match status" value="1"/>
</dbReference>